<reference evidence="11 12" key="1">
    <citation type="journal article" date="2016" name="Nat. Commun.">
        <title>Thousands of microbial genomes shed light on interconnected biogeochemical processes in an aquifer system.</title>
        <authorList>
            <person name="Anantharaman K."/>
            <person name="Brown C.T."/>
            <person name="Hug L.A."/>
            <person name="Sharon I."/>
            <person name="Castelle C.J."/>
            <person name="Probst A.J."/>
            <person name="Thomas B.C."/>
            <person name="Singh A."/>
            <person name="Wilkins M.J."/>
            <person name="Karaoz U."/>
            <person name="Brodie E.L."/>
            <person name="Williams K.H."/>
            <person name="Hubbard S.S."/>
            <person name="Banfield J.F."/>
        </authorList>
    </citation>
    <scope>NUCLEOTIDE SEQUENCE [LARGE SCALE GENOMIC DNA]</scope>
</reference>
<dbReference type="Proteomes" id="UP000179184">
    <property type="component" value="Unassembled WGS sequence"/>
</dbReference>
<evidence type="ECO:0000256" key="8">
    <source>
        <dbReference type="RuleBase" id="RU004005"/>
    </source>
</evidence>
<evidence type="ECO:0000256" key="2">
    <source>
        <dbReference type="ARBA" id="ARBA00022730"/>
    </source>
</evidence>
<evidence type="ECO:0000313" key="12">
    <source>
        <dbReference type="Proteomes" id="UP000179184"/>
    </source>
</evidence>
<evidence type="ECO:0000256" key="1">
    <source>
        <dbReference type="ARBA" id="ARBA00009451"/>
    </source>
</evidence>
<proteinExistence type="inferred from homology"/>
<dbReference type="InterPro" id="IPR018260">
    <property type="entry name" value="Ribosomal_uL22_CS"/>
</dbReference>
<evidence type="ECO:0000256" key="9">
    <source>
        <dbReference type="RuleBase" id="RU004006"/>
    </source>
</evidence>
<comment type="function">
    <text evidence="7">The globular domain of the protein is located near the polypeptide exit tunnel on the outside of the subunit, while an extended beta-hairpin is found that lines the wall of the exit tunnel in the center of the 70S ribosome.</text>
</comment>
<dbReference type="NCBIfam" id="TIGR01044">
    <property type="entry name" value="rplV_bact"/>
    <property type="match status" value="1"/>
</dbReference>
<dbReference type="InterPro" id="IPR036394">
    <property type="entry name" value="Ribosomal_uL22_sf"/>
</dbReference>
<evidence type="ECO:0000256" key="7">
    <source>
        <dbReference type="HAMAP-Rule" id="MF_01331"/>
    </source>
</evidence>
<keyword evidence="2 7" id="KW-0699">rRNA-binding</keyword>
<dbReference type="InterPro" id="IPR001063">
    <property type="entry name" value="Ribosomal_uL22"/>
</dbReference>
<dbReference type="HAMAP" id="MF_01331_B">
    <property type="entry name" value="Ribosomal_uL22_B"/>
    <property type="match status" value="1"/>
</dbReference>
<dbReference type="PANTHER" id="PTHR13501:SF8">
    <property type="entry name" value="LARGE RIBOSOMAL SUBUNIT PROTEIN UL22M"/>
    <property type="match status" value="1"/>
</dbReference>
<evidence type="ECO:0000256" key="10">
    <source>
        <dbReference type="RuleBase" id="RU004008"/>
    </source>
</evidence>
<dbReference type="GO" id="GO:0019843">
    <property type="term" value="F:rRNA binding"/>
    <property type="evidence" value="ECO:0007669"/>
    <property type="project" value="UniProtKB-UniRule"/>
</dbReference>
<keyword evidence="3 7" id="KW-0694">RNA-binding</keyword>
<dbReference type="EMBL" id="MEYN01000031">
    <property type="protein sequence ID" value="OGD30211.1"/>
    <property type="molecule type" value="Genomic_DNA"/>
</dbReference>
<evidence type="ECO:0000313" key="11">
    <source>
        <dbReference type="EMBL" id="OGD30211.1"/>
    </source>
</evidence>
<comment type="function">
    <text evidence="7 10">This protein binds specifically to 23S rRNA; its binding is stimulated by other ribosomal proteins, e.g., L4, L17, and L20. It is important during the early stages of 50S assembly. It makes multiple contacts with different domains of the 23S rRNA in the assembled 50S subunit and ribosome.</text>
</comment>
<gene>
    <name evidence="7" type="primary">rplV</name>
    <name evidence="11" type="ORF">A2W60_02360</name>
</gene>
<dbReference type="AlphaFoldDB" id="A0A1F5BHX3"/>
<accession>A0A1F5BHX3</accession>
<keyword evidence="5 7" id="KW-0687">Ribonucleoprotein</keyword>
<name>A0A1F5BHX3_9BACT</name>
<dbReference type="PANTHER" id="PTHR13501">
    <property type="entry name" value="CHLOROPLAST 50S RIBOSOMAL PROTEIN L22-RELATED"/>
    <property type="match status" value="1"/>
</dbReference>
<dbReference type="InterPro" id="IPR005727">
    <property type="entry name" value="Ribosomal_uL22_bac/chlpt-type"/>
</dbReference>
<dbReference type="Pfam" id="PF00237">
    <property type="entry name" value="Ribosomal_L22"/>
    <property type="match status" value="1"/>
</dbReference>
<evidence type="ECO:0000256" key="5">
    <source>
        <dbReference type="ARBA" id="ARBA00023274"/>
    </source>
</evidence>
<dbReference type="GO" id="GO:0006412">
    <property type="term" value="P:translation"/>
    <property type="evidence" value="ECO:0007669"/>
    <property type="project" value="UniProtKB-UniRule"/>
</dbReference>
<dbReference type="InterPro" id="IPR047867">
    <property type="entry name" value="Ribosomal_uL22_bac/org-type"/>
</dbReference>
<dbReference type="GO" id="GO:0003735">
    <property type="term" value="F:structural constituent of ribosome"/>
    <property type="evidence" value="ECO:0007669"/>
    <property type="project" value="InterPro"/>
</dbReference>
<organism evidence="11 12">
    <name type="scientific">Candidatus Azambacteria bacterium RIFCSPHIGHO2_02_46_12</name>
    <dbReference type="NCBI Taxonomy" id="1797295"/>
    <lineage>
        <taxon>Bacteria</taxon>
        <taxon>Candidatus Azamiibacteriota</taxon>
    </lineage>
</organism>
<dbReference type="Gene3D" id="3.90.470.10">
    <property type="entry name" value="Ribosomal protein L22/L17"/>
    <property type="match status" value="1"/>
</dbReference>
<evidence type="ECO:0000256" key="4">
    <source>
        <dbReference type="ARBA" id="ARBA00022980"/>
    </source>
</evidence>
<dbReference type="CDD" id="cd00336">
    <property type="entry name" value="Ribosomal_L22"/>
    <property type="match status" value="1"/>
</dbReference>
<keyword evidence="4 7" id="KW-0689">Ribosomal protein</keyword>
<dbReference type="SUPFAM" id="SSF54843">
    <property type="entry name" value="Ribosomal protein L22"/>
    <property type="match status" value="1"/>
</dbReference>
<comment type="caution">
    <text evidence="11">The sequence shown here is derived from an EMBL/GenBank/DDBJ whole genome shotgun (WGS) entry which is preliminary data.</text>
</comment>
<evidence type="ECO:0000256" key="6">
    <source>
        <dbReference type="ARBA" id="ARBA00035207"/>
    </source>
</evidence>
<evidence type="ECO:0000256" key="3">
    <source>
        <dbReference type="ARBA" id="ARBA00022884"/>
    </source>
</evidence>
<comment type="subunit">
    <text evidence="7 9">Part of the 50S ribosomal subunit.</text>
</comment>
<dbReference type="PROSITE" id="PS00464">
    <property type="entry name" value="RIBOSOMAL_L22"/>
    <property type="match status" value="1"/>
</dbReference>
<dbReference type="GO" id="GO:0022625">
    <property type="term" value="C:cytosolic large ribosomal subunit"/>
    <property type="evidence" value="ECO:0007669"/>
    <property type="project" value="TreeGrafter"/>
</dbReference>
<sequence>MKTIARLRYLNIAPRKVRLVADLIRGKSAKEARRMLSFVVKRSAKPILQLLNSAVANAEHNFQLSKDNLYIAKIFVDGGPMLKRWMPRAMGRASAIQKKTSHLTVILGERIAAKAVKKAIKAKAVQTKQVPETALEKTAAEKIKSAPRAEKKEAIAKERAGGFAKRMFRRKSV</sequence>
<comment type="similarity">
    <text evidence="1 7 8">Belongs to the universal ribosomal protein uL22 family.</text>
</comment>
<protein>
    <recommendedName>
        <fullName evidence="6 7">Large ribosomal subunit protein uL22</fullName>
    </recommendedName>
</protein>